<dbReference type="AlphaFoldDB" id="A0A5Q3QAF0"/>
<evidence type="ECO:0000313" key="2">
    <source>
        <dbReference type="EMBL" id="QGK68445.1"/>
    </source>
</evidence>
<reference evidence="3" key="1">
    <citation type="submission" date="2019-11" db="EMBL/GenBank/DDBJ databases">
        <title>The complete genome sequence of Saccharopolyspora sp. E2A.</title>
        <authorList>
            <person name="Zhang G."/>
        </authorList>
    </citation>
    <scope>NUCLEOTIDE SEQUENCE [LARGE SCALE GENOMIC DNA]</scope>
    <source>
        <strain evidence="3">E2A</strain>
    </source>
</reference>
<keyword evidence="1" id="KW-1133">Transmembrane helix</keyword>
<dbReference type="Proteomes" id="UP000371041">
    <property type="component" value="Chromosome"/>
</dbReference>
<evidence type="ECO:0000313" key="3">
    <source>
        <dbReference type="Proteomes" id="UP000371041"/>
    </source>
</evidence>
<gene>
    <name evidence="2" type="ORF">GIY23_01740</name>
</gene>
<feature type="transmembrane region" description="Helical" evidence="1">
    <location>
        <begin position="36"/>
        <end position="66"/>
    </location>
</feature>
<sequence length="81" mass="8647">MALGKFAWDGGEALGRAPRTRRALVVQPVVAWPVSWWLWAVGAAASLGLAVVLLWVSALACVYAILAPMHGSASRRDECTD</sequence>
<organism evidence="2 3">
    <name type="scientific">Allosaccharopolyspora coralli</name>
    <dbReference type="NCBI Taxonomy" id="2665642"/>
    <lineage>
        <taxon>Bacteria</taxon>
        <taxon>Bacillati</taxon>
        <taxon>Actinomycetota</taxon>
        <taxon>Actinomycetes</taxon>
        <taxon>Pseudonocardiales</taxon>
        <taxon>Pseudonocardiaceae</taxon>
        <taxon>Allosaccharopolyspora</taxon>
    </lineage>
</organism>
<keyword evidence="1" id="KW-0812">Transmembrane</keyword>
<dbReference type="KEGG" id="sace:GIY23_01740"/>
<dbReference type="RefSeq" id="WP_154075054.1">
    <property type="nucleotide sequence ID" value="NZ_CP045929.1"/>
</dbReference>
<keyword evidence="3" id="KW-1185">Reference proteome</keyword>
<evidence type="ECO:0000256" key="1">
    <source>
        <dbReference type="SAM" id="Phobius"/>
    </source>
</evidence>
<name>A0A5Q3QAF0_9PSEU</name>
<protein>
    <submittedName>
        <fullName evidence="2">Uncharacterized protein</fullName>
    </submittedName>
</protein>
<proteinExistence type="predicted"/>
<keyword evidence="1" id="KW-0472">Membrane</keyword>
<dbReference type="EMBL" id="CP045929">
    <property type="protein sequence ID" value="QGK68445.1"/>
    <property type="molecule type" value="Genomic_DNA"/>
</dbReference>
<accession>A0A5Q3QAF0</accession>